<evidence type="ECO:0000313" key="7">
    <source>
        <dbReference type="EMBL" id="QDV43599.1"/>
    </source>
</evidence>
<feature type="repeat" description="WD" evidence="3">
    <location>
        <begin position="578"/>
        <end position="611"/>
    </location>
</feature>
<evidence type="ECO:0000256" key="4">
    <source>
        <dbReference type="SAM" id="MobiDB-lite"/>
    </source>
</evidence>
<keyword evidence="2" id="KW-0677">Repeat</keyword>
<keyword evidence="5" id="KW-1133">Transmembrane helix</keyword>
<dbReference type="InterPro" id="IPR011043">
    <property type="entry name" value="Gal_Oxase/kelch_b-propeller"/>
</dbReference>
<dbReference type="InterPro" id="IPR011009">
    <property type="entry name" value="Kinase-like_dom_sf"/>
</dbReference>
<dbReference type="Gene3D" id="2.130.10.10">
    <property type="entry name" value="YVTN repeat-like/Quinoprotein amine dehydrogenase"/>
    <property type="match status" value="3"/>
</dbReference>
<name>A0A518HRX3_9BACT</name>
<evidence type="ECO:0000256" key="2">
    <source>
        <dbReference type="ARBA" id="ARBA00022737"/>
    </source>
</evidence>
<dbReference type="PANTHER" id="PTHR19848">
    <property type="entry name" value="WD40 REPEAT PROTEIN"/>
    <property type="match status" value="1"/>
</dbReference>
<dbReference type="SMART" id="SM00320">
    <property type="entry name" value="WD40"/>
    <property type="match status" value="4"/>
</dbReference>
<dbReference type="InterPro" id="IPR000719">
    <property type="entry name" value="Prot_kinase_dom"/>
</dbReference>
<dbReference type="PROSITE" id="PS50082">
    <property type="entry name" value="WD_REPEATS_2"/>
    <property type="match status" value="4"/>
</dbReference>
<dbReference type="SUPFAM" id="SSF50998">
    <property type="entry name" value="Quinoprotein alcohol dehydrogenase-like"/>
    <property type="match status" value="1"/>
</dbReference>
<feature type="region of interest" description="Disordered" evidence="4">
    <location>
        <begin position="178"/>
        <end position="208"/>
    </location>
</feature>
<keyword evidence="5" id="KW-0812">Transmembrane</keyword>
<dbReference type="GO" id="GO:0004674">
    <property type="term" value="F:protein serine/threonine kinase activity"/>
    <property type="evidence" value="ECO:0007669"/>
    <property type="project" value="UniProtKB-EC"/>
</dbReference>
<dbReference type="Gene3D" id="1.10.510.10">
    <property type="entry name" value="Transferase(Phosphotransferase) domain 1"/>
    <property type="match status" value="1"/>
</dbReference>
<feature type="repeat" description="WD" evidence="3">
    <location>
        <begin position="266"/>
        <end position="307"/>
    </location>
</feature>
<dbReference type="PROSITE" id="PS50294">
    <property type="entry name" value="WD_REPEATS_REGION"/>
    <property type="match status" value="3"/>
</dbReference>
<dbReference type="EMBL" id="CP037423">
    <property type="protein sequence ID" value="QDV43599.1"/>
    <property type="molecule type" value="Genomic_DNA"/>
</dbReference>
<feature type="domain" description="Protein kinase" evidence="6">
    <location>
        <begin position="1"/>
        <end position="96"/>
    </location>
</feature>
<evidence type="ECO:0000313" key="8">
    <source>
        <dbReference type="Proteomes" id="UP000319004"/>
    </source>
</evidence>
<sequence length="1032" mass="113552">MSPEQARGDLSQVGPASDQFNLGVMLYEILAGRKPFNGESHAVLNQIAKGDITPPSKTKADCDVALEAICLKALSQNPTDRYESCDAMADDLQRWCEGELVQATKPSWITQTVHWGRKRPHWAAWIIAAAASVVATSGITFVVGVQKIAEASEIESKAIEPLESMQREVLAIPEPVEPVPSEVEDAPPPEDEPIADPPAEAEPAIDTDRPIDPELLDYAEKLEQVSLALSEERIERSHQLLDRMPWRFRGVEHSLLRRRALGTPFRIRHSNSLQSVAWTPDSSLLVTGDSLGVIRFWDSETLQQVGQAEISRLIEFAFPASSNSLLSVQQDGPDTGSLTLWQLIKQRDRYSLKKLWQTKMPMAPADMAFHPKRPVVAVGGKPRGDTPSVSLFHFSDSDVALAFQPKGLVEPIGRLAFTADGSRLDCQGTTWGKSGRPIFGIAGAGQVRPLSESETRVDYHNQDRLGNTMILSGAGHVSTDFGSPPRTKDGWTTFRGHESRVNLIARRPDQQAWATADQAGDLRIWPTSGRKADGVTVPLKGPARIDDSHDGRLAACSAPKQEILKIWDTASGEIRHNLVGHEGGIQCVRFHPRNDSIVTADGVGTIRLWDLADESMKTWKIPGVEIRDVRFSPSGTQIAICGSGELPWTPTDAKTSADASDASGGNASGGFLGIWDARNGKLVRTFQGHRAIVSRCLFSPEGDELLSASEDGTVRRWLVSDAAEIGSLDSPGYTPDQLDSAGEHLAVLWVERCDSPGRAGCSRGRSHVDVHDRTSLKRLYRKLLLPPQSSTDLPSIDLNDDGSRILVNSDAGAQILDTATGLHLIDVKSSPVLREASREVQALKYRTETRTREIPVTKWMESDRDQTVEGKMVENEIEILERQIPFGARVHRLIVTSGATDKTIETTYYVKVVEQNRIVLCSDEQCQMPIELTELRADDDRVRMVLKQIFPVTQAVEQIYTVQVPYFETLLQTYSYFSSGLHSRDVKFAKQDRGILAVAYGHARVIDAVLPESSLELRTAGTISVAGFRWMG</sequence>
<dbReference type="EC" id="2.7.11.1" evidence="7"/>
<keyword evidence="1 3" id="KW-0853">WD repeat</keyword>
<dbReference type="InterPro" id="IPR011047">
    <property type="entry name" value="Quinoprotein_ADH-like_sf"/>
</dbReference>
<dbReference type="PANTHER" id="PTHR19848:SF8">
    <property type="entry name" value="F-BOX AND WD REPEAT DOMAIN CONTAINING 7"/>
    <property type="match status" value="1"/>
</dbReference>
<keyword evidence="8" id="KW-1185">Reference proteome</keyword>
<dbReference type="RefSeq" id="WP_145387839.1">
    <property type="nucleotide sequence ID" value="NZ_CP037423.1"/>
</dbReference>
<feature type="repeat" description="WD" evidence="3">
    <location>
        <begin position="686"/>
        <end position="727"/>
    </location>
</feature>
<dbReference type="InterPro" id="IPR001680">
    <property type="entry name" value="WD40_rpt"/>
</dbReference>
<dbReference type="PROSITE" id="PS50011">
    <property type="entry name" value="PROTEIN_KINASE_DOM"/>
    <property type="match status" value="1"/>
</dbReference>
<proteinExistence type="predicted"/>
<dbReference type="GO" id="GO:0005524">
    <property type="term" value="F:ATP binding"/>
    <property type="evidence" value="ECO:0007669"/>
    <property type="project" value="InterPro"/>
</dbReference>
<accession>A0A518HRX3</accession>
<evidence type="ECO:0000256" key="3">
    <source>
        <dbReference type="PROSITE-ProRule" id="PRU00221"/>
    </source>
</evidence>
<keyword evidence="7" id="KW-0808">Transferase</keyword>
<evidence type="ECO:0000256" key="5">
    <source>
        <dbReference type="SAM" id="Phobius"/>
    </source>
</evidence>
<keyword evidence="7" id="KW-0418">Kinase</keyword>
<dbReference type="KEGG" id="snep:Enr13x_34560"/>
<dbReference type="Pfam" id="PF00400">
    <property type="entry name" value="WD40"/>
    <property type="match status" value="3"/>
</dbReference>
<keyword evidence="5" id="KW-0472">Membrane</keyword>
<evidence type="ECO:0000256" key="1">
    <source>
        <dbReference type="ARBA" id="ARBA00022574"/>
    </source>
</evidence>
<evidence type="ECO:0000259" key="6">
    <source>
        <dbReference type="PROSITE" id="PS50011"/>
    </source>
</evidence>
<organism evidence="7 8">
    <name type="scientific">Stieleria neptunia</name>
    <dbReference type="NCBI Taxonomy" id="2527979"/>
    <lineage>
        <taxon>Bacteria</taxon>
        <taxon>Pseudomonadati</taxon>
        <taxon>Planctomycetota</taxon>
        <taxon>Planctomycetia</taxon>
        <taxon>Pirellulales</taxon>
        <taxon>Pirellulaceae</taxon>
        <taxon>Stieleria</taxon>
    </lineage>
</organism>
<dbReference type="Proteomes" id="UP000319004">
    <property type="component" value="Chromosome"/>
</dbReference>
<feature type="compositionally biased region" description="Acidic residues" evidence="4">
    <location>
        <begin position="182"/>
        <end position="194"/>
    </location>
</feature>
<dbReference type="OrthoDB" id="6111975at2"/>
<dbReference type="AlphaFoldDB" id="A0A518HRX3"/>
<feature type="transmembrane region" description="Helical" evidence="5">
    <location>
        <begin position="122"/>
        <end position="145"/>
    </location>
</feature>
<gene>
    <name evidence="7" type="primary">pknB_14</name>
    <name evidence="7" type="ORF">Enr13x_34560</name>
</gene>
<protein>
    <submittedName>
        <fullName evidence="7">Serine/threonine-protein kinase PknB</fullName>
        <ecNumber evidence="7">2.7.11.1</ecNumber>
    </submittedName>
</protein>
<feature type="repeat" description="WD" evidence="3">
    <location>
        <begin position="494"/>
        <end position="525"/>
    </location>
</feature>
<dbReference type="SUPFAM" id="SSF56112">
    <property type="entry name" value="Protein kinase-like (PK-like)"/>
    <property type="match status" value="1"/>
</dbReference>
<reference evidence="7 8" key="1">
    <citation type="submission" date="2019-03" db="EMBL/GenBank/DDBJ databases">
        <title>Deep-cultivation of Planctomycetes and their phenomic and genomic characterization uncovers novel biology.</title>
        <authorList>
            <person name="Wiegand S."/>
            <person name="Jogler M."/>
            <person name="Boedeker C."/>
            <person name="Pinto D."/>
            <person name="Vollmers J."/>
            <person name="Rivas-Marin E."/>
            <person name="Kohn T."/>
            <person name="Peeters S.H."/>
            <person name="Heuer A."/>
            <person name="Rast P."/>
            <person name="Oberbeckmann S."/>
            <person name="Bunk B."/>
            <person name="Jeske O."/>
            <person name="Meyerdierks A."/>
            <person name="Storesund J.E."/>
            <person name="Kallscheuer N."/>
            <person name="Luecker S."/>
            <person name="Lage O.M."/>
            <person name="Pohl T."/>
            <person name="Merkel B.J."/>
            <person name="Hornburger P."/>
            <person name="Mueller R.-W."/>
            <person name="Bruemmer F."/>
            <person name="Labrenz M."/>
            <person name="Spormann A.M."/>
            <person name="Op den Camp H."/>
            <person name="Overmann J."/>
            <person name="Amann R."/>
            <person name="Jetten M.S.M."/>
            <person name="Mascher T."/>
            <person name="Medema M.H."/>
            <person name="Devos D.P."/>
            <person name="Kaster A.-K."/>
            <person name="Ovreas L."/>
            <person name="Rohde M."/>
            <person name="Galperin M.Y."/>
            <person name="Jogler C."/>
        </authorList>
    </citation>
    <scope>NUCLEOTIDE SEQUENCE [LARGE SCALE GENOMIC DNA]</scope>
    <source>
        <strain evidence="7 8">Enr13</strain>
    </source>
</reference>
<dbReference type="InterPro" id="IPR015943">
    <property type="entry name" value="WD40/YVTN_repeat-like_dom_sf"/>
</dbReference>
<dbReference type="SUPFAM" id="SSF50965">
    <property type="entry name" value="Galactose oxidase, central domain"/>
    <property type="match status" value="1"/>
</dbReference>